<evidence type="ECO:0000313" key="1">
    <source>
        <dbReference type="EMBL" id="MBD2723091.1"/>
    </source>
</evidence>
<dbReference type="NCBIfam" id="TIGR04183">
    <property type="entry name" value="Por_Secre_tail"/>
    <property type="match status" value="1"/>
</dbReference>
<keyword evidence="2" id="KW-1185">Reference proteome</keyword>
<gene>
    <name evidence="1" type="ORF">IC234_13225</name>
</gene>
<reference evidence="1 2" key="1">
    <citation type="submission" date="2020-09" db="EMBL/GenBank/DDBJ databases">
        <authorList>
            <person name="Kim M.K."/>
        </authorList>
    </citation>
    <scope>NUCLEOTIDE SEQUENCE [LARGE SCALE GENOMIC DNA]</scope>
    <source>
        <strain evidence="1 2">BT189</strain>
    </source>
</reference>
<comment type="caution">
    <text evidence="1">The sequence shown here is derived from an EMBL/GenBank/DDBJ whole genome shotgun (WGS) entry which is preliminary data.</text>
</comment>
<organism evidence="1 2">
    <name type="scientific">Hymenobacter armeniacus</name>
    <dbReference type="NCBI Taxonomy" id="2771358"/>
    <lineage>
        <taxon>Bacteria</taxon>
        <taxon>Pseudomonadati</taxon>
        <taxon>Bacteroidota</taxon>
        <taxon>Cytophagia</taxon>
        <taxon>Cytophagales</taxon>
        <taxon>Hymenobacteraceae</taxon>
        <taxon>Hymenobacter</taxon>
    </lineage>
</organism>
<evidence type="ECO:0000313" key="2">
    <source>
        <dbReference type="Proteomes" id="UP000606003"/>
    </source>
</evidence>
<proteinExistence type="predicted"/>
<accession>A0ABR8JWB6</accession>
<dbReference type="Proteomes" id="UP000606003">
    <property type="component" value="Unassembled WGS sequence"/>
</dbReference>
<protein>
    <submittedName>
        <fullName evidence="1">T9SS type A sorting domain-containing protein</fullName>
    </submittedName>
</protein>
<dbReference type="InterPro" id="IPR026444">
    <property type="entry name" value="Secre_tail"/>
</dbReference>
<dbReference type="EMBL" id="JACXAC010000004">
    <property type="protein sequence ID" value="MBD2723091.1"/>
    <property type="molecule type" value="Genomic_DNA"/>
</dbReference>
<name>A0ABR8JWB6_9BACT</name>
<dbReference type="RefSeq" id="WP_190925368.1">
    <property type="nucleotide sequence ID" value="NZ_JACXAC010000004.1"/>
</dbReference>
<sequence length="915" mass="91660">MNFSYRTLPTGPTAFGDLRRFLQAFNGLGRGLRPALLTALVLLSCPAFAQNAVPPGVVPVLLPNPRPTGATTGFAIDGDLAAYDGDAAAYRNAGDWLPNPLTAAGYGGALSATGAAPVGSKRIIHKTDAYGATDDIFAGGSKIDSNPNTSVTWKTGGPNPSKNDINNAMVYIEEGTASTGAGIVIGDTWVTMAGDRATKEGNSFLAFQFLQKTLVRNADGTFTSAGTDGGRTVGDVQVTAEFVNGGTVPNLYYEEWRPAGTGFTWVQLANPPSGAAFGRTNGVALTNVPYAPFGGTLYEANLFAEVSVDISAVYRGVQTTCVGKISTLWVVTKSSQSSSANMTDFVEPIPLDLNINVVADAGADKAMCAGGSAKIGATAVAGYSYAWSIGNASPFATTAEVTVSPAATTTYKLTVTKIGSTCSSPPDEVTVTVNGNPTAQAGTAPAAQCAAASNTFSLSGSGTNGTPSWAVFNNPSSLSVNITGGDTYTPSVAVSGGSGTVTLRLTVTSNATPSCGTATSDVAVTVNPNPTAGAGTAPAAQCAALVGNTFSLSGTATNGTPLWTVFSNPSSLAVTITGETSLTPSVAVSGGSGVVTLRLTVTSTANPVCTAATSNVAVTVNPNPTAQAGTAPAAQCLSANGNTFSLSGSGTNGTPSWAVFNNPSSLSVNITGGDTYTPSVAVSGGSGTVTLRLTVTSNATPSCGTATSDVAVTVNAKPAGPTVTVQEASLCGALTAPTLTVCNPVAGTTYRVTETDGTNPQTATYSAGPLVFVMRAGKGFSITATASAAAGGCISAATVCGGQAESCPAPPAIRSASVEPTTIPSALQGSIQTEAYPNPTTRDATINFTVPTSGHVVVQLYNAIGVPVATLFDGQVVGGETRTLQLKGAQLAAGTYTYRVMANGKAKTNRVSLVR</sequence>